<dbReference type="SUPFAM" id="SSF53067">
    <property type="entry name" value="Actin-like ATPase domain"/>
    <property type="match status" value="2"/>
</dbReference>
<dbReference type="EMBL" id="CP042806">
    <property type="protein sequence ID" value="QEE29025.1"/>
    <property type="molecule type" value="Genomic_DNA"/>
</dbReference>
<dbReference type="InterPro" id="IPR043129">
    <property type="entry name" value="ATPase_NBD"/>
</dbReference>
<sequence>MRRTAPKTLRPSDTRALVAVDLGAGSCRVSLLRWVENKPQIFLVHRFANAPREVNGGLFWDLTMIAEGLETGLRKAAEIATEGVRAIAVDGWAVDYVRVDTSGNPLGDPYCYRDERTIKSEKSVHRRCSPDRMRELTGIQLIRINTLYQLHADQLAGLPEGDQWMNLPEYFLSRWGGARVAELTNATHTQLVELYRPQWCHEIFTAVGLDLASAPKIVPPGSDLGEVRGPLAELPAFKGTRLIAPGCHDTASAIAGIPASGRDWAYISSGTWSLVGTLLEQPRNSDAVKTDNFTNLGAVGSRICFHKNVNGMWLIEQSMAYWAAEGKPWSIADLVKAAEQIGKPDTLLDVDDEDLLLPERMPERINAQRAKKGLAPLDTSSAGAPVIANLIFYSLAARYAKVLDRISLHSGKKFKRLYIVGGASQNEFLNRLTAEATGLDVHRGAVESSTIGNFAVQMACLEGMGDKVTGVFAESVVDWAGIFCNAVMK</sequence>
<dbReference type="PANTHER" id="PTHR43095:SF2">
    <property type="entry name" value="GLUCONOKINASE"/>
    <property type="match status" value="1"/>
</dbReference>
<proteinExistence type="inferred from homology"/>
<keyword evidence="5" id="KW-0067">ATP-binding</keyword>
<dbReference type="GO" id="GO:0005524">
    <property type="term" value="F:ATP binding"/>
    <property type="evidence" value="ECO:0007669"/>
    <property type="project" value="UniProtKB-KW"/>
</dbReference>
<keyword evidence="3" id="KW-0547">Nucleotide-binding</keyword>
<dbReference type="OrthoDB" id="9761504at2"/>
<evidence type="ECO:0000256" key="1">
    <source>
        <dbReference type="ARBA" id="ARBA00009156"/>
    </source>
</evidence>
<accession>A0A5B9ECY8</accession>
<dbReference type="Proteomes" id="UP000321820">
    <property type="component" value="Chromosome"/>
</dbReference>
<evidence type="ECO:0000256" key="4">
    <source>
        <dbReference type="ARBA" id="ARBA00022777"/>
    </source>
</evidence>
<keyword evidence="6" id="KW-0684">Rhamnose metabolism</keyword>
<feature type="domain" description="Carbohydrate kinase FGGY C-terminal" evidence="8">
    <location>
        <begin position="265"/>
        <end position="458"/>
    </location>
</feature>
<dbReference type="GO" id="GO:0008993">
    <property type="term" value="F:rhamnulokinase activity"/>
    <property type="evidence" value="ECO:0007669"/>
    <property type="project" value="InterPro"/>
</dbReference>
<organism evidence="9 10">
    <name type="scientific">Terriglobus albidus</name>
    <dbReference type="NCBI Taxonomy" id="1592106"/>
    <lineage>
        <taxon>Bacteria</taxon>
        <taxon>Pseudomonadati</taxon>
        <taxon>Acidobacteriota</taxon>
        <taxon>Terriglobia</taxon>
        <taxon>Terriglobales</taxon>
        <taxon>Acidobacteriaceae</taxon>
        <taxon>Terriglobus</taxon>
    </lineage>
</organism>
<dbReference type="AlphaFoldDB" id="A0A5B9ECY8"/>
<evidence type="ECO:0000256" key="5">
    <source>
        <dbReference type="ARBA" id="ARBA00022840"/>
    </source>
</evidence>
<dbReference type="Pfam" id="PF02782">
    <property type="entry name" value="FGGY_C"/>
    <property type="match status" value="1"/>
</dbReference>
<evidence type="ECO:0000259" key="7">
    <source>
        <dbReference type="Pfam" id="PF00370"/>
    </source>
</evidence>
<evidence type="ECO:0000313" key="10">
    <source>
        <dbReference type="Proteomes" id="UP000321820"/>
    </source>
</evidence>
<dbReference type="InterPro" id="IPR050406">
    <property type="entry name" value="FGGY_Carb_Kinase"/>
</dbReference>
<dbReference type="InterPro" id="IPR013449">
    <property type="entry name" value="Rhamnulokinase"/>
</dbReference>
<keyword evidence="2" id="KW-0808">Transferase</keyword>
<dbReference type="InterPro" id="IPR018485">
    <property type="entry name" value="FGGY_C"/>
</dbReference>
<dbReference type="Pfam" id="PF00370">
    <property type="entry name" value="FGGY_N"/>
    <property type="match status" value="1"/>
</dbReference>
<dbReference type="InterPro" id="IPR018484">
    <property type="entry name" value="FGGY_N"/>
</dbReference>
<name>A0A5B9ECY8_9BACT</name>
<dbReference type="CDD" id="cd07771">
    <property type="entry name" value="ASKHA_NBD_FGGY_RhaB-like"/>
    <property type="match status" value="1"/>
</dbReference>
<comment type="similarity">
    <text evidence="1">Belongs to the FGGY kinase family.</text>
</comment>
<protein>
    <submittedName>
        <fullName evidence="9">Carbohydrate kinase</fullName>
    </submittedName>
</protein>
<evidence type="ECO:0000313" key="9">
    <source>
        <dbReference type="EMBL" id="QEE29025.1"/>
    </source>
</evidence>
<evidence type="ECO:0000256" key="6">
    <source>
        <dbReference type="ARBA" id="ARBA00023308"/>
    </source>
</evidence>
<dbReference type="KEGG" id="talb:FTW19_14065"/>
<dbReference type="Gene3D" id="3.30.420.40">
    <property type="match status" value="2"/>
</dbReference>
<feature type="domain" description="Carbohydrate kinase FGGY N-terminal" evidence="7">
    <location>
        <begin position="18"/>
        <end position="255"/>
    </location>
</feature>
<keyword evidence="10" id="KW-1185">Reference proteome</keyword>
<evidence type="ECO:0000259" key="8">
    <source>
        <dbReference type="Pfam" id="PF02782"/>
    </source>
</evidence>
<reference evidence="9 10" key="1">
    <citation type="submission" date="2019-08" db="EMBL/GenBank/DDBJ databases">
        <title>Complete genome sequence of Terriglobus albidus strain ORNL.</title>
        <authorList>
            <person name="Podar M."/>
        </authorList>
    </citation>
    <scope>NUCLEOTIDE SEQUENCE [LARGE SCALE GENOMIC DNA]</scope>
    <source>
        <strain evidence="9 10">ORNL</strain>
    </source>
</reference>
<dbReference type="RefSeq" id="WP_147648223.1">
    <property type="nucleotide sequence ID" value="NZ_CP042806.1"/>
</dbReference>
<evidence type="ECO:0000256" key="3">
    <source>
        <dbReference type="ARBA" id="ARBA00022741"/>
    </source>
</evidence>
<gene>
    <name evidence="9" type="ORF">FTW19_14065</name>
</gene>
<dbReference type="PANTHER" id="PTHR43095">
    <property type="entry name" value="SUGAR KINASE"/>
    <property type="match status" value="1"/>
</dbReference>
<dbReference type="GO" id="GO:0019301">
    <property type="term" value="P:rhamnose catabolic process"/>
    <property type="evidence" value="ECO:0007669"/>
    <property type="project" value="InterPro"/>
</dbReference>
<keyword evidence="4 9" id="KW-0418">Kinase</keyword>
<evidence type="ECO:0000256" key="2">
    <source>
        <dbReference type="ARBA" id="ARBA00022679"/>
    </source>
</evidence>